<dbReference type="SUPFAM" id="SSF52833">
    <property type="entry name" value="Thioredoxin-like"/>
    <property type="match status" value="1"/>
</dbReference>
<organism evidence="2 3">
    <name type="scientific">Sphingobacterium kitahiroshimense</name>
    <dbReference type="NCBI Taxonomy" id="470446"/>
    <lineage>
        <taxon>Bacteria</taxon>
        <taxon>Pseudomonadati</taxon>
        <taxon>Bacteroidota</taxon>
        <taxon>Sphingobacteriia</taxon>
        <taxon>Sphingobacteriales</taxon>
        <taxon>Sphingobacteriaceae</taxon>
        <taxon>Sphingobacterium</taxon>
    </lineage>
</organism>
<dbReference type="Proteomes" id="UP001409291">
    <property type="component" value="Unassembled WGS sequence"/>
</dbReference>
<evidence type="ECO:0000259" key="1">
    <source>
        <dbReference type="PROSITE" id="PS51352"/>
    </source>
</evidence>
<dbReference type="InterPro" id="IPR050553">
    <property type="entry name" value="Thioredoxin_ResA/DsbE_sf"/>
</dbReference>
<dbReference type="PANTHER" id="PTHR42852:SF17">
    <property type="entry name" value="THIOREDOXIN-LIKE PROTEIN HI_1115"/>
    <property type="match status" value="1"/>
</dbReference>
<feature type="domain" description="Thioredoxin" evidence="1">
    <location>
        <begin position="35"/>
        <end position="191"/>
    </location>
</feature>
<comment type="caution">
    <text evidence="2">The sequence shown here is derived from an EMBL/GenBank/DDBJ whole genome shotgun (WGS) entry which is preliminary data.</text>
</comment>
<name>A0ABV0BMZ5_9SPHI</name>
<keyword evidence="3" id="KW-1185">Reference proteome</keyword>
<dbReference type="EMBL" id="JBDJNQ010000001">
    <property type="protein sequence ID" value="MEN5376184.1"/>
    <property type="molecule type" value="Genomic_DNA"/>
</dbReference>
<dbReference type="InterPro" id="IPR013766">
    <property type="entry name" value="Thioredoxin_domain"/>
</dbReference>
<dbReference type="Gene3D" id="3.40.30.10">
    <property type="entry name" value="Glutaredoxin"/>
    <property type="match status" value="1"/>
</dbReference>
<dbReference type="Pfam" id="PF00578">
    <property type="entry name" value="AhpC-TSA"/>
    <property type="match status" value="1"/>
</dbReference>
<dbReference type="RefSeq" id="WP_339423220.1">
    <property type="nucleotide sequence ID" value="NZ_JBDJLH010000005.1"/>
</dbReference>
<proteinExistence type="predicted"/>
<evidence type="ECO:0000313" key="2">
    <source>
        <dbReference type="EMBL" id="MEN5376184.1"/>
    </source>
</evidence>
<evidence type="ECO:0000313" key="3">
    <source>
        <dbReference type="Proteomes" id="UP001409291"/>
    </source>
</evidence>
<dbReference type="CDD" id="cd02966">
    <property type="entry name" value="TlpA_like_family"/>
    <property type="match status" value="1"/>
</dbReference>
<accession>A0ABV0BMZ5</accession>
<dbReference type="PANTHER" id="PTHR42852">
    <property type="entry name" value="THIOL:DISULFIDE INTERCHANGE PROTEIN DSBE"/>
    <property type="match status" value="1"/>
</dbReference>
<sequence length="192" mass="21761">MNPKTKKIIGNSVFVVIILLLLWPTSRAYFQQGLMKIGLFKPTLEEPEKIDSQISVQNNISFKNDKGEIVNMNDLKGKVVFINFWATWCPPCIAEMPSIATLYERLKGNSEVVFLIVEIEGESEKANKFMTGKQLNLPVYYPNSQIPKEWLGGSIPTTLIINKHGEIATKHEGLADYSRQEVSDFIIELTKK</sequence>
<dbReference type="InterPro" id="IPR000866">
    <property type="entry name" value="AhpC/TSA"/>
</dbReference>
<dbReference type="PROSITE" id="PS51352">
    <property type="entry name" value="THIOREDOXIN_2"/>
    <property type="match status" value="1"/>
</dbReference>
<reference evidence="2 3" key="1">
    <citation type="submission" date="2024-04" db="EMBL/GenBank/DDBJ databases">
        <title>WGS of bacteria from Torrens River.</title>
        <authorList>
            <person name="Wyrsch E.R."/>
            <person name="Drigo B."/>
        </authorList>
    </citation>
    <scope>NUCLEOTIDE SEQUENCE [LARGE SCALE GENOMIC DNA]</scope>
    <source>
        <strain evidence="2 3">TWI391</strain>
    </source>
</reference>
<protein>
    <submittedName>
        <fullName evidence="2">TlpA disulfide reductase family protein</fullName>
    </submittedName>
</protein>
<dbReference type="InterPro" id="IPR036249">
    <property type="entry name" value="Thioredoxin-like_sf"/>
</dbReference>
<gene>
    <name evidence="2" type="ORF">ABE541_02820</name>
</gene>